<dbReference type="CDD" id="cd00171">
    <property type="entry name" value="Sec7"/>
    <property type="match status" value="1"/>
</dbReference>
<keyword evidence="2" id="KW-0472">Membrane</keyword>
<evidence type="ECO:0000256" key="1">
    <source>
        <dbReference type="SAM" id="MobiDB-lite"/>
    </source>
</evidence>
<dbReference type="AlphaFoldDB" id="X6N2A4"/>
<feature type="non-terminal residue" evidence="5">
    <location>
        <position position="1"/>
    </location>
</feature>
<evidence type="ECO:0000259" key="4">
    <source>
        <dbReference type="PROSITE" id="PS50190"/>
    </source>
</evidence>
<feature type="transmembrane region" description="Helical" evidence="2">
    <location>
        <begin position="170"/>
        <end position="189"/>
    </location>
</feature>
<dbReference type="InterPro" id="IPR011993">
    <property type="entry name" value="PH-like_dom_sf"/>
</dbReference>
<dbReference type="SUPFAM" id="SSF50729">
    <property type="entry name" value="PH domain-like"/>
    <property type="match status" value="1"/>
</dbReference>
<accession>X6N2A4</accession>
<dbReference type="PROSITE" id="PS50190">
    <property type="entry name" value="SEC7"/>
    <property type="match status" value="1"/>
</dbReference>
<sequence>GQKSKENVATLKVSEEINNEDKKKEDDPSPAITLDDDDGKRQHVWEEHKGEMDWENIRGRDARANTWQLRYAGHKEEQKIVEEALKRARQEKLKSAVKFLMNQGGKFADLKFIAQFLYSNDTLDKAEVGDFISNLYVSTFTTSLQLFFETIYLFVHLDSSALNQTQHRDLLLVYVGLLNFTGMLFDAAFRHFLTDCGFRLPLEAQKIDRLIEGFAHAFTRDNPHVFVSQDQCLILAYAVLMLNTELHNPKAQSANVNGPMTQLQFANLVRNDEGPFPPDLIRELYQSIKDNPIEIKIFDREETAAGTEDVQMVQKQFRNECSRLVQRAQARLRELATRKHSWHKAPNVRIVRALYDVTWHQFLAAITTIMGKAKDPQTQSECLEAIKFSCATAIMLGLIKPELHAFASNLAKFVYMEENKHLKQNTRHLATVTGEHLKQKWFLVMQKKKKNFFVNGFCNSRPLLMFFTLLQISGRAPDVGCEIVSRICNDMQRRVVYDTDQKTLRDIEVALGNELSLKGDLVVYQFYLFNDLLLYASENRGTLTVHRVLHLSLCRIADLRDGFVRNIKNAFRIVSPQKPIILIAETAQEKREWFQVMQTSIEEQTEFRTRWMNGLVLLFFSSLLAFKTVCIHIYEYIVICVICLCDQKITTLCKICIQLHKYHNLLEEQSDQSFAGEQNINSKDINPDVKLEIAAFQRQQPCKLCVKPFKRFTRKVKVFLYCCLCADCIRRKAKIPTNKKPLKVCDGCFGAINYYIADMNHTDVEFSTTEASVLPAVGKQEE</sequence>
<name>X6N2A4_RETFI</name>
<dbReference type="InterPro" id="IPR001849">
    <property type="entry name" value="PH_domain"/>
</dbReference>
<dbReference type="Gene3D" id="1.10.1000.11">
    <property type="entry name" value="Arf Nucleotide-binding Site Opener,domain 2"/>
    <property type="match status" value="1"/>
</dbReference>
<dbReference type="PANTHER" id="PTHR10663:SF375">
    <property type="entry name" value="LD29171P"/>
    <property type="match status" value="1"/>
</dbReference>
<dbReference type="GO" id="GO:0005085">
    <property type="term" value="F:guanyl-nucleotide exchange factor activity"/>
    <property type="evidence" value="ECO:0007669"/>
    <property type="project" value="InterPro"/>
</dbReference>
<dbReference type="SUPFAM" id="SSF48425">
    <property type="entry name" value="Sec7 domain"/>
    <property type="match status" value="1"/>
</dbReference>
<evidence type="ECO:0000256" key="2">
    <source>
        <dbReference type="SAM" id="Phobius"/>
    </source>
</evidence>
<feature type="region of interest" description="Disordered" evidence="1">
    <location>
        <begin position="1"/>
        <end position="41"/>
    </location>
</feature>
<dbReference type="GO" id="GO:0032012">
    <property type="term" value="P:regulation of ARF protein signal transduction"/>
    <property type="evidence" value="ECO:0007669"/>
    <property type="project" value="InterPro"/>
</dbReference>
<dbReference type="PROSITE" id="PS50003">
    <property type="entry name" value="PH_DOMAIN"/>
    <property type="match status" value="1"/>
</dbReference>
<evidence type="ECO:0000259" key="3">
    <source>
        <dbReference type="PROSITE" id="PS50003"/>
    </source>
</evidence>
<organism evidence="5 6">
    <name type="scientific">Reticulomyxa filosa</name>
    <dbReference type="NCBI Taxonomy" id="46433"/>
    <lineage>
        <taxon>Eukaryota</taxon>
        <taxon>Sar</taxon>
        <taxon>Rhizaria</taxon>
        <taxon>Retaria</taxon>
        <taxon>Foraminifera</taxon>
        <taxon>Monothalamids</taxon>
        <taxon>Reticulomyxidae</taxon>
        <taxon>Reticulomyxa</taxon>
    </lineage>
</organism>
<evidence type="ECO:0000313" key="5">
    <source>
        <dbReference type="EMBL" id="ETO20370.1"/>
    </source>
</evidence>
<dbReference type="Gene3D" id="2.30.29.30">
    <property type="entry name" value="Pleckstrin-homology domain (PH domain)/Phosphotyrosine-binding domain (PTB)"/>
    <property type="match status" value="1"/>
</dbReference>
<keyword evidence="2" id="KW-0812">Transmembrane</keyword>
<protein>
    <submittedName>
        <fullName evidence="5">Uncharacterized protein</fullName>
    </submittedName>
</protein>
<dbReference type="OrthoDB" id="430364at2759"/>
<feature type="compositionally biased region" description="Basic and acidic residues" evidence="1">
    <location>
        <begin position="13"/>
        <end position="27"/>
    </location>
</feature>
<gene>
    <name evidence="5" type="ORF">RFI_16848</name>
</gene>
<reference evidence="5 6" key="1">
    <citation type="journal article" date="2013" name="Curr. Biol.">
        <title>The Genome of the Foraminiferan Reticulomyxa filosa.</title>
        <authorList>
            <person name="Glockner G."/>
            <person name="Hulsmann N."/>
            <person name="Schleicher M."/>
            <person name="Noegel A.A."/>
            <person name="Eichinger L."/>
            <person name="Gallinger C."/>
            <person name="Pawlowski J."/>
            <person name="Sierra R."/>
            <person name="Euteneuer U."/>
            <person name="Pillet L."/>
            <person name="Moustafa A."/>
            <person name="Platzer M."/>
            <person name="Groth M."/>
            <person name="Szafranski K."/>
            <person name="Schliwa M."/>
        </authorList>
    </citation>
    <scope>NUCLEOTIDE SEQUENCE [LARGE SCALE GENOMIC DNA]</scope>
</reference>
<dbReference type="SMART" id="SM00222">
    <property type="entry name" value="Sec7"/>
    <property type="match status" value="1"/>
</dbReference>
<dbReference type="Proteomes" id="UP000023152">
    <property type="component" value="Unassembled WGS sequence"/>
</dbReference>
<keyword evidence="2" id="KW-1133">Transmembrane helix</keyword>
<dbReference type="PANTHER" id="PTHR10663">
    <property type="entry name" value="GUANYL-NUCLEOTIDE EXCHANGE FACTOR"/>
    <property type="match status" value="1"/>
</dbReference>
<keyword evidence="6" id="KW-1185">Reference proteome</keyword>
<dbReference type="InterPro" id="IPR023394">
    <property type="entry name" value="Sec7_C_sf"/>
</dbReference>
<dbReference type="Pfam" id="PF01369">
    <property type="entry name" value="Sec7"/>
    <property type="match status" value="1"/>
</dbReference>
<proteinExistence type="predicted"/>
<feature type="domain" description="PH" evidence="3">
    <location>
        <begin position="508"/>
        <end position="602"/>
    </location>
</feature>
<feature type="domain" description="SEC7" evidence="4">
    <location>
        <begin position="70"/>
        <end position="291"/>
    </location>
</feature>
<dbReference type="SMART" id="SM00233">
    <property type="entry name" value="PH"/>
    <property type="match status" value="1"/>
</dbReference>
<dbReference type="EMBL" id="ASPP01012681">
    <property type="protein sequence ID" value="ETO20370.1"/>
    <property type="molecule type" value="Genomic_DNA"/>
</dbReference>
<dbReference type="InterPro" id="IPR000904">
    <property type="entry name" value="Sec7_dom"/>
</dbReference>
<evidence type="ECO:0000313" key="6">
    <source>
        <dbReference type="Proteomes" id="UP000023152"/>
    </source>
</evidence>
<dbReference type="Gene3D" id="1.10.220.20">
    <property type="match status" value="1"/>
</dbReference>
<dbReference type="InterPro" id="IPR035999">
    <property type="entry name" value="Sec7_dom_sf"/>
</dbReference>
<comment type="caution">
    <text evidence="5">The sequence shown here is derived from an EMBL/GenBank/DDBJ whole genome shotgun (WGS) entry which is preliminary data.</text>
</comment>